<evidence type="ECO:0000256" key="6">
    <source>
        <dbReference type="ARBA" id="ARBA00025948"/>
    </source>
</evidence>
<name>A0A974X974_9PROT</name>
<dbReference type="InterPro" id="IPR040131">
    <property type="entry name" value="MnmG_N"/>
</dbReference>
<evidence type="ECO:0000313" key="9">
    <source>
        <dbReference type="Proteomes" id="UP000663347"/>
    </source>
</evidence>
<dbReference type="GO" id="GO:0050660">
    <property type="term" value="F:flavin adenine dinucleotide binding"/>
    <property type="evidence" value="ECO:0007669"/>
    <property type="project" value="InterPro"/>
</dbReference>
<evidence type="ECO:0000259" key="7">
    <source>
        <dbReference type="Pfam" id="PF01134"/>
    </source>
</evidence>
<reference evidence="8" key="2">
    <citation type="submission" date="2021-03" db="EMBL/GenBank/DDBJ databases">
        <title>Alternative transmission patterns in independently acquired nutritional co-symbionts of Dictyopharidae planthoppers.</title>
        <authorList>
            <person name="Michalik A."/>
            <person name="Lukasik P."/>
        </authorList>
    </citation>
    <scope>NUCLEOTIDE SEQUENCE</scope>
    <source>
        <strain evidence="8">RANSCY</strain>
    </source>
</reference>
<feature type="domain" description="MnmG N-terminal" evidence="7">
    <location>
        <begin position="7"/>
        <end position="393"/>
    </location>
</feature>
<dbReference type="SUPFAM" id="SSF51905">
    <property type="entry name" value="FAD/NAD(P)-binding domain"/>
    <property type="match status" value="1"/>
</dbReference>
<evidence type="ECO:0000256" key="5">
    <source>
        <dbReference type="ARBA" id="ARBA00023027"/>
    </source>
</evidence>
<accession>A0A974X974</accession>
<evidence type="ECO:0000256" key="1">
    <source>
        <dbReference type="ARBA" id="ARBA00001974"/>
    </source>
</evidence>
<dbReference type="InterPro" id="IPR036188">
    <property type="entry name" value="FAD/NAD-bd_sf"/>
</dbReference>
<evidence type="ECO:0000256" key="3">
    <source>
        <dbReference type="ARBA" id="ARBA00022694"/>
    </source>
</evidence>
<comment type="cofactor">
    <cofactor evidence="1">
        <name>FAD</name>
        <dbReference type="ChEBI" id="CHEBI:57692"/>
    </cofactor>
</comment>
<proteinExistence type="predicted"/>
<dbReference type="NCBIfam" id="TIGR00136">
    <property type="entry name" value="mnmG_gidA"/>
    <property type="match status" value="1"/>
</dbReference>
<dbReference type="AlphaFoldDB" id="A0A974X974"/>
<keyword evidence="3" id="KW-0819">tRNA processing</keyword>
<sequence length="606" mass="69314">MIKEYHVVIIGGGHAGVEASNICSKLGLKTLLITNSIDNISKISCNPSIGGVGKSQIVSEINAVGGIMPRIADKSGLNFKTLNTSKGKSVRSTRIQVDKYIYSRCSKFEILKNRNLNIIQQDVIDINIKKGRVTGVVLNFGYIVNCYSAIITSGTFLNCKVFIGSKTIKSSRDNENNSSPLSNKLRYYINGIGSFKTGTPPRIDSRTIDFSKLKEIKSDIPIPFFHKKRNNVSLIPSCWEGSTNLKTEYVVRSNINKSSIYGGILNSIGPRYCPSIEDKYIRFPHNRRHTIFLELECRYGNEVYLGGLSTSFDFLTQYKLVRSVVGLERSLITRFGYSIEYDFFNPKYLKKSLESKYVNGLFLAGQVNGTTGYEEAAAQGLVAGINCNSYIKDIQPIYFNHNESYIGILIKDITSNGISEPYRMFTSRAKNRIKMRQDNSRYRLNDFLFSNKLIKRKGFNAIKNKELICNDFITYSKSVYVKYKGIKESLYKLILANKENTSIFMKKPIISKSIRNFGLRISFSMFDFIESEIKYRGYYKHKSDTITHLDLRKVIDFNKVKNLSNETREKIIFNNVHSFYDLEKIKNIRYTCLESVRNYIRKHHTN</sequence>
<dbReference type="Pfam" id="PF01134">
    <property type="entry name" value="GIDA"/>
    <property type="match status" value="1"/>
</dbReference>
<organism evidence="8 9">
    <name type="scientific">Candidatus Vidania fulgoroideorum</name>
    <dbReference type="NCBI Taxonomy" id="881286"/>
    <lineage>
        <taxon>Bacteria</taxon>
        <taxon>Pseudomonadati</taxon>
        <taxon>Pseudomonadota</taxon>
        <taxon>Betaproteobacteria</taxon>
        <taxon>Candidatus Vidania</taxon>
    </lineage>
</organism>
<dbReference type="EMBL" id="CP071412">
    <property type="protein sequence ID" value="QSW37933.1"/>
    <property type="molecule type" value="Genomic_DNA"/>
</dbReference>
<evidence type="ECO:0000313" key="8">
    <source>
        <dbReference type="EMBL" id="QSW37933.1"/>
    </source>
</evidence>
<dbReference type="GO" id="GO:0030488">
    <property type="term" value="P:tRNA methylation"/>
    <property type="evidence" value="ECO:0007669"/>
    <property type="project" value="TreeGrafter"/>
</dbReference>
<protein>
    <submittedName>
        <fullName evidence="8">tRNA uridine-5-carboxymethylaminomethyl(34) synthesis enzyme MnmG</fullName>
    </submittedName>
</protein>
<dbReference type="Gene3D" id="3.50.50.60">
    <property type="entry name" value="FAD/NAD(P)-binding domain"/>
    <property type="match status" value="2"/>
</dbReference>
<evidence type="ECO:0000256" key="4">
    <source>
        <dbReference type="ARBA" id="ARBA00022827"/>
    </source>
</evidence>
<reference evidence="8" key="1">
    <citation type="submission" date="2021-02" db="EMBL/GenBank/DDBJ databases">
        <authorList>
            <person name="Franco D."/>
        </authorList>
    </citation>
    <scope>NUCLEOTIDE SEQUENCE</scope>
    <source>
        <strain evidence="8">RANSCY</strain>
    </source>
</reference>
<dbReference type="PANTHER" id="PTHR11806">
    <property type="entry name" value="GLUCOSE INHIBITED DIVISION PROTEIN A"/>
    <property type="match status" value="1"/>
</dbReference>
<dbReference type="InterPro" id="IPR002218">
    <property type="entry name" value="MnmG-rel"/>
</dbReference>
<dbReference type="Proteomes" id="UP000663347">
    <property type="component" value="Chromosome"/>
</dbReference>
<comment type="subunit">
    <text evidence="6">Homodimer. Heterotetramer of two MnmE and two MnmG subunits.</text>
</comment>
<keyword evidence="4" id="KW-0274">FAD</keyword>
<keyword evidence="5" id="KW-0520">NAD</keyword>
<dbReference type="InterPro" id="IPR004416">
    <property type="entry name" value="MnmG"/>
</dbReference>
<gene>
    <name evidence="8" type="primary">mnmG</name>
    <name evidence="8" type="ORF">JSR06_00535</name>
</gene>
<dbReference type="GO" id="GO:0005829">
    <property type="term" value="C:cytosol"/>
    <property type="evidence" value="ECO:0007669"/>
    <property type="project" value="TreeGrafter"/>
</dbReference>
<dbReference type="GO" id="GO:0002098">
    <property type="term" value="P:tRNA wobble uridine modification"/>
    <property type="evidence" value="ECO:0007669"/>
    <property type="project" value="InterPro"/>
</dbReference>
<evidence type="ECO:0000256" key="2">
    <source>
        <dbReference type="ARBA" id="ARBA00022630"/>
    </source>
</evidence>
<dbReference type="PANTHER" id="PTHR11806:SF0">
    <property type="entry name" value="PROTEIN MTO1 HOMOLOG, MITOCHONDRIAL"/>
    <property type="match status" value="1"/>
</dbReference>
<keyword evidence="2" id="KW-0285">Flavoprotein</keyword>